<organism evidence="1 2">
    <name type="scientific">Natrialba taiwanensis DSM 12281</name>
    <dbReference type="NCBI Taxonomy" id="1230458"/>
    <lineage>
        <taxon>Archaea</taxon>
        <taxon>Methanobacteriati</taxon>
        <taxon>Methanobacteriota</taxon>
        <taxon>Stenosarchaea group</taxon>
        <taxon>Halobacteria</taxon>
        <taxon>Halobacteriales</taxon>
        <taxon>Natrialbaceae</taxon>
        <taxon>Natrialba</taxon>
    </lineage>
</organism>
<dbReference type="InterPro" id="IPR011852">
    <property type="entry name" value="TRAP_TAXI"/>
</dbReference>
<dbReference type="Pfam" id="PF16868">
    <property type="entry name" value="NMT1_3"/>
    <property type="match status" value="1"/>
</dbReference>
<keyword evidence="2" id="KW-1185">Reference proteome</keyword>
<evidence type="ECO:0000313" key="1">
    <source>
        <dbReference type="EMBL" id="ELY86046.1"/>
    </source>
</evidence>
<dbReference type="PANTHER" id="PTHR42941">
    <property type="entry name" value="SLL1037 PROTEIN"/>
    <property type="match status" value="1"/>
</dbReference>
<dbReference type="STRING" id="1230458.C484_18867"/>
<dbReference type="PANTHER" id="PTHR42941:SF1">
    <property type="entry name" value="SLL1037 PROTEIN"/>
    <property type="match status" value="1"/>
</dbReference>
<reference evidence="1 2" key="1">
    <citation type="journal article" date="2014" name="PLoS Genet.">
        <title>Phylogenetically driven sequencing of extremely halophilic archaea reveals strategies for static and dynamic osmo-response.</title>
        <authorList>
            <person name="Becker E.A."/>
            <person name="Seitzer P.M."/>
            <person name="Tritt A."/>
            <person name="Larsen D."/>
            <person name="Krusor M."/>
            <person name="Yao A.I."/>
            <person name="Wu D."/>
            <person name="Madern D."/>
            <person name="Eisen J.A."/>
            <person name="Darling A.E."/>
            <person name="Facciotti M.T."/>
        </authorList>
    </citation>
    <scope>NUCLEOTIDE SEQUENCE [LARGE SCALE GENOMIC DNA]</scope>
    <source>
        <strain evidence="1 2">DSM 12281</strain>
    </source>
</reference>
<dbReference type="Gene3D" id="3.40.190.10">
    <property type="entry name" value="Periplasmic binding protein-like II"/>
    <property type="match status" value="2"/>
</dbReference>
<comment type="caution">
    <text evidence="1">The sequence shown here is derived from an EMBL/GenBank/DDBJ whole genome shotgun (WGS) entry which is preliminary data.</text>
</comment>
<dbReference type="EMBL" id="AOIL01000065">
    <property type="protein sequence ID" value="ELY86046.1"/>
    <property type="molecule type" value="Genomic_DNA"/>
</dbReference>
<gene>
    <name evidence="1" type="ORF">C484_18867</name>
</gene>
<proteinExistence type="predicted"/>
<evidence type="ECO:0000313" key="2">
    <source>
        <dbReference type="Proteomes" id="UP000011648"/>
    </source>
</evidence>
<dbReference type="NCBIfam" id="TIGR02122">
    <property type="entry name" value="TRAP_TAXI"/>
    <property type="match status" value="1"/>
</dbReference>
<dbReference type="PATRIC" id="fig|1230458.4.peg.3787"/>
<dbReference type="Proteomes" id="UP000011648">
    <property type="component" value="Unassembled WGS sequence"/>
</dbReference>
<protein>
    <submittedName>
        <fullName evidence="1">TRAP transporter solute receptor, TAXI family/immunogenic protein</fullName>
    </submittedName>
</protein>
<accession>L9ZJ36</accession>
<dbReference type="AlphaFoldDB" id="L9ZJ36"/>
<sequence>MTGVAGVGALAGCIGGNGDDGDRLSWHAGGTGGTYYPLSNEFKTIVEDNTDFSLNVQSTGASVENVGSLADGSADFALIQNDIASFAKNGTGIDAFQDNPIDTLQGVATLYPETITLVTLAGNDISSIEDISGATINTGDLGSGTQVNALQILESVGISDFEEQNASFSQASEQLANGDIDAAFVVGGWPVGAIEDLANTNDIVIVPIEGENRETVKEDASWFSDDTIPGGTYSGVDEDIETVAVQAMIATHADVSANTVETVTATIFDNLGDLSIKTDFISVDSAQNGMSIELHEGAATYFDA</sequence>
<name>L9ZJ36_9EURY</name>
<dbReference type="CDD" id="cd13567">
    <property type="entry name" value="PBP2_TtGluBP"/>
    <property type="match status" value="1"/>
</dbReference>
<keyword evidence="1" id="KW-0675">Receptor</keyword>
<dbReference type="SUPFAM" id="SSF53850">
    <property type="entry name" value="Periplasmic binding protein-like II"/>
    <property type="match status" value="1"/>
</dbReference>